<organism evidence="1 2">
    <name type="scientific">Irpex rosettiformis</name>
    <dbReference type="NCBI Taxonomy" id="378272"/>
    <lineage>
        <taxon>Eukaryota</taxon>
        <taxon>Fungi</taxon>
        <taxon>Dikarya</taxon>
        <taxon>Basidiomycota</taxon>
        <taxon>Agaricomycotina</taxon>
        <taxon>Agaricomycetes</taxon>
        <taxon>Polyporales</taxon>
        <taxon>Irpicaceae</taxon>
        <taxon>Irpex</taxon>
    </lineage>
</organism>
<reference evidence="1" key="1">
    <citation type="journal article" date="2021" name="Environ. Microbiol.">
        <title>Gene family expansions and transcriptome signatures uncover fungal adaptations to wood decay.</title>
        <authorList>
            <person name="Hage H."/>
            <person name="Miyauchi S."/>
            <person name="Viragh M."/>
            <person name="Drula E."/>
            <person name="Min B."/>
            <person name="Chaduli D."/>
            <person name="Navarro D."/>
            <person name="Favel A."/>
            <person name="Norest M."/>
            <person name="Lesage-Meessen L."/>
            <person name="Balint B."/>
            <person name="Merenyi Z."/>
            <person name="de Eugenio L."/>
            <person name="Morin E."/>
            <person name="Martinez A.T."/>
            <person name="Baldrian P."/>
            <person name="Stursova M."/>
            <person name="Martinez M.J."/>
            <person name="Novotny C."/>
            <person name="Magnuson J.K."/>
            <person name="Spatafora J.W."/>
            <person name="Maurice S."/>
            <person name="Pangilinan J."/>
            <person name="Andreopoulos W."/>
            <person name="LaButti K."/>
            <person name="Hundley H."/>
            <person name="Na H."/>
            <person name="Kuo A."/>
            <person name="Barry K."/>
            <person name="Lipzen A."/>
            <person name="Henrissat B."/>
            <person name="Riley R."/>
            <person name="Ahrendt S."/>
            <person name="Nagy L.G."/>
            <person name="Grigoriev I.V."/>
            <person name="Martin F."/>
            <person name="Rosso M.N."/>
        </authorList>
    </citation>
    <scope>NUCLEOTIDE SEQUENCE</scope>
    <source>
        <strain evidence="1">CBS 384.51</strain>
    </source>
</reference>
<dbReference type="EMBL" id="MU274907">
    <property type="protein sequence ID" value="KAI0090529.1"/>
    <property type="molecule type" value="Genomic_DNA"/>
</dbReference>
<evidence type="ECO:0000313" key="2">
    <source>
        <dbReference type="Proteomes" id="UP001055072"/>
    </source>
</evidence>
<gene>
    <name evidence="1" type="ORF">BDY19DRAFT_1040795</name>
</gene>
<dbReference type="Proteomes" id="UP001055072">
    <property type="component" value="Unassembled WGS sequence"/>
</dbReference>
<proteinExistence type="predicted"/>
<keyword evidence="2" id="KW-1185">Reference proteome</keyword>
<name>A0ACB8U8H4_9APHY</name>
<evidence type="ECO:0000313" key="1">
    <source>
        <dbReference type="EMBL" id="KAI0090529.1"/>
    </source>
</evidence>
<sequence length="539" mass="59131">MGLSGRKQKQRIPHDPRNLSWADDANKFGAAYLQKLGWSAGTGLGASGDGRTTHIKVQHKLDMLGIGAAHQQDPNGLAWKQNKDFENLLRRLNAGGEGSEEVEMSKIDGFAKATEVVEEDAGVEGVATEEKESKKKRKRDKEEDGADGRKKKSKKSKGDSGEEEKKDKKKKKKSKSENSEDEDTTEQPTVNREPSPEPVKPVAVIARPHRAHRARFLASKRLASKSSVAIDEILGISRSASATPYPSESIPSTPLDSTPAESNEGMNLEKLTTSTKCVMDYFKEKLLAKSSGSSTPFASTSTSTLTPRNEDAEGEEDAYDDRPRGGLGLGFSRGAFGLGSAGGIGGSKLRSTVTFAEAEESSRIGLGMFSKLSSMFTSTTSTSTSQVEEELTVEETVTVEATDGLIEDVKEEKRKKDKKSRKNGSGEEAVVEEEMEDVVEKKSKKDRKRRKGSDELSERVEETSEDSRSSKKKRKEKVEDDGYTQPVVLEDAEEKLSKKEKKSKRKAEAATPQAEEVEASKEKKKKKDKSSKRKSRENN</sequence>
<protein>
    <submittedName>
        <fullName evidence="1">Uncharacterized protein</fullName>
    </submittedName>
</protein>
<comment type="caution">
    <text evidence="1">The sequence shown here is derived from an EMBL/GenBank/DDBJ whole genome shotgun (WGS) entry which is preliminary data.</text>
</comment>
<accession>A0ACB8U8H4</accession>